<evidence type="ECO:0000256" key="1">
    <source>
        <dbReference type="ARBA" id="ARBA00023002"/>
    </source>
</evidence>
<dbReference type="Gene3D" id="3.40.605.10">
    <property type="entry name" value="Aldehyde Dehydrogenase, Chain A, domain 1"/>
    <property type="match status" value="1"/>
</dbReference>
<dbReference type="PANTHER" id="PTHR43217">
    <property type="entry name" value="SUCCINATE SEMIALDEHYDE DEHYDROGENASE [NAD(P)+] SAD"/>
    <property type="match status" value="1"/>
</dbReference>
<dbReference type="PANTHER" id="PTHR43217:SF2">
    <property type="entry name" value="SUCCINATE-SEMIALDEHYDE DEHYDROGENASE [NADP(+)]"/>
    <property type="match status" value="1"/>
</dbReference>
<reference evidence="3" key="1">
    <citation type="submission" date="2021-01" db="EMBL/GenBank/DDBJ databases">
        <title>Whole genome shotgun sequence of Planotetraspora silvatica NBRC 100141.</title>
        <authorList>
            <person name="Komaki H."/>
            <person name="Tamura T."/>
        </authorList>
    </citation>
    <scope>NUCLEOTIDE SEQUENCE</scope>
    <source>
        <strain evidence="3">NBRC 100141</strain>
    </source>
</reference>
<proteinExistence type="predicted"/>
<accession>A0A8J3UXM9</accession>
<comment type="caution">
    <text evidence="3">The sequence shown here is derived from an EMBL/GenBank/DDBJ whole genome shotgun (WGS) entry which is preliminary data.</text>
</comment>
<protein>
    <recommendedName>
        <fullName evidence="2">Aldehyde dehydrogenase domain-containing protein</fullName>
    </recommendedName>
</protein>
<dbReference type="InterPro" id="IPR016163">
    <property type="entry name" value="Ald_DH_C"/>
</dbReference>
<keyword evidence="4" id="KW-1185">Reference proteome</keyword>
<evidence type="ECO:0000313" key="4">
    <source>
        <dbReference type="Proteomes" id="UP000644610"/>
    </source>
</evidence>
<dbReference type="Proteomes" id="UP000644610">
    <property type="component" value="Unassembled WGS sequence"/>
</dbReference>
<dbReference type="Gene3D" id="3.40.309.10">
    <property type="entry name" value="Aldehyde Dehydrogenase, Chain A, domain 2"/>
    <property type="match status" value="1"/>
</dbReference>
<dbReference type="AlphaFoldDB" id="A0A8J3UXM9"/>
<evidence type="ECO:0000313" key="3">
    <source>
        <dbReference type="EMBL" id="GII50294.1"/>
    </source>
</evidence>
<dbReference type="SUPFAM" id="SSF53720">
    <property type="entry name" value="ALDH-like"/>
    <property type="match status" value="1"/>
</dbReference>
<name>A0A8J3UXM9_9ACTN</name>
<sequence>MLGLGTEMLAALKERFAAIKVGDPKDEATLVGPLSSERALEGLLRLIEDAEAAGARIVHGGNRVDRPGFYLEPTIITDIGEDNPLYQEEAFGPVLSFYVVNTEEEAIQLANATRFGLGGYVFDADVEHAQQVATRIEAGMVYINSCFADSPSLPFGGVKNSGFGRELSELGIGEFLNRKLVTVAP</sequence>
<gene>
    <name evidence="3" type="ORF">Psi02_67180</name>
</gene>
<dbReference type="GO" id="GO:0004777">
    <property type="term" value="F:succinate-semialdehyde dehydrogenase (NAD+) activity"/>
    <property type="evidence" value="ECO:0007669"/>
    <property type="project" value="TreeGrafter"/>
</dbReference>
<dbReference type="EMBL" id="BOOQ01000050">
    <property type="protein sequence ID" value="GII50294.1"/>
    <property type="molecule type" value="Genomic_DNA"/>
</dbReference>
<dbReference type="InterPro" id="IPR047110">
    <property type="entry name" value="GABD/Sad-like"/>
</dbReference>
<organism evidence="3 4">
    <name type="scientific">Planotetraspora silvatica</name>
    <dbReference type="NCBI Taxonomy" id="234614"/>
    <lineage>
        <taxon>Bacteria</taxon>
        <taxon>Bacillati</taxon>
        <taxon>Actinomycetota</taxon>
        <taxon>Actinomycetes</taxon>
        <taxon>Streptosporangiales</taxon>
        <taxon>Streptosporangiaceae</taxon>
        <taxon>Planotetraspora</taxon>
    </lineage>
</organism>
<feature type="domain" description="Aldehyde dehydrogenase" evidence="2">
    <location>
        <begin position="7"/>
        <end position="181"/>
    </location>
</feature>
<dbReference type="InterPro" id="IPR016162">
    <property type="entry name" value="Ald_DH_N"/>
</dbReference>
<evidence type="ECO:0000259" key="2">
    <source>
        <dbReference type="Pfam" id="PF00171"/>
    </source>
</evidence>
<keyword evidence="1" id="KW-0560">Oxidoreductase</keyword>
<dbReference type="InterPro" id="IPR015590">
    <property type="entry name" value="Aldehyde_DH_dom"/>
</dbReference>
<dbReference type="Pfam" id="PF00171">
    <property type="entry name" value="Aldedh"/>
    <property type="match status" value="1"/>
</dbReference>
<dbReference type="RefSeq" id="WP_203979780.1">
    <property type="nucleotide sequence ID" value="NZ_BAAAKY010000014.1"/>
</dbReference>
<dbReference type="InterPro" id="IPR016161">
    <property type="entry name" value="Ald_DH/histidinol_DH"/>
</dbReference>